<feature type="chain" id="PRO_5025530888" evidence="1">
    <location>
        <begin position="27"/>
        <end position="135"/>
    </location>
</feature>
<reference evidence="2 3" key="1">
    <citation type="journal article" date="2019" name="Plant Biotechnol. J.">
        <title>The red bayberry genome and genetic basis of sex determination.</title>
        <authorList>
            <person name="Jia H.M."/>
            <person name="Jia H.J."/>
            <person name="Cai Q.L."/>
            <person name="Wang Y."/>
            <person name="Zhao H.B."/>
            <person name="Yang W.F."/>
            <person name="Wang G.Y."/>
            <person name="Li Y.H."/>
            <person name="Zhan D.L."/>
            <person name="Shen Y.T."/>
            <person name="Niu Q.F."/>
            <person name="Chang L."/>
            <person name="Qiu J."/>
            <person name="Zhao L."/>
            <person name="Xie H.B."/>
            <person name="Fu W.Y."/>
            <person name="Jin J."/>
            <person name="Li X.W."/>
            <person name="Jiao Y."/>
            <person name="Zhou C.C."/>
            <person name="Tu T."/>
            <person name="Chai C.Y."/>
            <person name="Gao J.L."/>
            <person name="Fan L.J."/>
            <person name="van de Weg E."/>
            <person name="Wang J.Y."/>
            <person name="Gao Z.S."/>
        </authorList>
    </citation>
    <scope>NUCLEOTIDE SEQUENCE [LARGE SCALE GENOMIC DNA]</scope>
    <source>
        <tissue evidence="2">Leaves</tissue>
    </source>
</reference>
<dbReference type="GO" id="GO:0008083">
    <property type="term" value="F:growth factor activity"/>
    <property type="evidence" value="ECO:0007669"/>
    <property type="project" value="InterPro"/>
</dbReference>
<sequence length="135" mass="14634">MMHLQKLTSFLLGLLFFMHALRVSSAYANQGEEGLARRGTNGGVSKGLLDGAGLRKIGLGGRKMVVQKVLRKEIERQDTLNGKAASEISGATHSDGILDLEVLKGSFKVKCKLGHNLVAFTADYHGPKRHPSKHN</sequence>
<comment type="caution">
    <text evidence="2">The sequence shown here is derived from an EMBL/GenBank/DDBJ whole genome shotgun (WGS) entry which is preliminary data.</text>
</comment>
<dbReference type="OrthoDB" id="994020at2759"/>
<dbReference type="InterPro" id="IPR038804">
    <property type="entry name" value="RGF3"/>
</dbReference>
<dbReference type="EMBL" id="RXIC02000024">
    <property type="protein sequence ID" value="KAB1211408.1"/>
    <property type="molecule type" value="Genomic_DNA"/>
</dbReference>
<dbReference type="PANTHER" id="PTHR36313:SF7">
    <property type="entry name" value="OS09G0474600 PROTEIN"/>
    <property type="match status" value="1"/>
</dbReference>
<dbReference type="AlphaFoldDB" id="A0A6A1VHW2"/>
<accession>A0A6A1VHW2</accession>
<evidence type="ECO:0000256" key="1">
    <source>
        <dbReference type="SAM" id="SignalP"/>
    </source>
</evidence>
<name>A0A6A1VHW2_9ROSI</name>
<keyword evidence="3" id="KW-1185">Reference proteome</keyword>
<evidence type="ECO:0000313" key="3">
    <source>
        <dbReference type="Proteomes" id="UP000516437"/>
    </source>
</evidence>
<organism evidence="2 3">
    <name type="scientific">Morella rubra</name>
    <name type="common">Chinese bayberry</name>
    <dbReference type="NCBI Taxonomy" id="262757"/>
    <lineage>
        <taxon>Eukaryota</taxon>
        <taxon>Viridiplantae</taxon>
        <taxon>Streptophyta</taxon>
        <taxon>Embryophyta</taxon>
        <taxon>Tracheophyta</taxon>
        <taxon>Spermatophyta</taxon>
        <taxon>Magnoliopsida</taxon>
        <taxon>eudicotyledons</taxon>
        <taxon>Gunneridae</taxon>
        <taxon>Pentapetalae</taxon>
        <taxon>rosids</taxon>
        <taxon>fabids</taxon>
        <taxon>Fagales</taxon>
        <taxon>Myricaceae</taxon>
        <taxon>Morella</taxon>
    </lineage>
</organism>
<gene>
    <name evidence="2" type="ORF">CJ030_MR6G021402</name>
</gene>
<evidence type="ECO:0000313" key="2">
    <source>
        <dbReference type="EMBL" id="KAB1211408.1"/>
    </source>
</evidence>
<feature type="signal peptide" evidence="1">
    <location>
        <begin position="1"/>
        <end position="26"/>
    </location>
</feature>
<dbReference type="PANTHER" id="PTHR36313">
    <property type="entry name" value="ROOT MERISTEM GROWTH FACTOR 2"/>
    <property type="match status" value="1"/>
</dbReference>
<dbReference type="GO" id="GO:0010082">
    <property type="term" value="P:regulation of root meristem growth"/>
    <property type="evidence" value="ECO:0007669"/>
    <property type="project" value="InterPro"/>
</dbReference>
<proteinExistence type="predicted"/>
<dbReference type="Proteomes" id="UP000516437">
    <property type="component" value="Chromosome 6"/>
</dbReference>
<keyword evidence="1" id="KW-0732">Signal</keyword>
<protein>
    <submittedName>
        <fullName evidence="2">Uncharacterized protein</fullName>
    </submittedName>
</protein>